<dbReference type="InterPro" id="IPR001845">
    <property type="entry name" value="HTH_ArsR_DNA-bd_dom"/>
</dbReference>
<keyword evidence="3" id="KW-0804">Transcription</keyword>
<dbReference type="Pfam" id="PF01022">
    <property type="entry name" value="HTH_5"/>
    <property type="match status" value="1"/>
</dbReference>
<dbReference type="GO" id="GO:0003677">
    <property type="term" value="F:DNA binding"/>
    <property type="evidence" value="ECO:0007669"/>
    <property type="project" value="UniProtKB-KW"/>
</dbReference>
<gene>
    <name evidence="5" type="ORF">HME9302_00578</name>
</gene>
<dbReference type="NCBIfam" id="NF033788">
    <property type="entry name" value="HTH_metalloreg"/>
    <property type="match status" value="1"/>
</dbReference>
<evidence type="ECO:0000256" key="1">
    <source>
        <dbReference type="ARBA" id="ARBA00023015"/>
    </source>
</evidence>
<sequence length="97" mass="10467">MELSNRLSALGHETRLKIVQALAERPEGMSSTDIAEHVGVMPTNTSSHLSVLRAAGLVSSEKKGRVVTYRLETEILKSVQANIGTLTKNHSNVSKNA</sequence>
<dbReference type="InterPro" id="IPR011991">
    <property type="entry name" value="ArsR-like_HTH"/>
</dbReference>
<dbReference type="SUPFAM" id="SSF46785">
    <property type="entry name" value="Winged helix' DNA-binding domain"/>
    <property type="match status" value="1"/>
</dbReference>
<dbReference type="Gene3D" id="1.10.10.10">
    <property type="entry name" value="Winged helix-like DNA-binding domain superfamily/Winged helix DNA-binding domain"/>
    <property type="match status" value="1"/>
</dbReference>
<name>A0A369Q4M9_9SPHN</name>
<dbReference type="EMBL" id="QBKA01000002">
    <property type="protein sequence ID" value="RDC59390.1"/>
    <property type="molecule type" value="Genomic_DNA"/>
</dbReference>
<evidence type="ECO:0000313" key="6">
    <source>
        <dbReference type="Proteomes" id="UP000253727"/>
    </source>
</evidence>
<evidence type="ECO:0000256" key="2">
    <source>
        <dbReference type="ARBA" id="ARBA00023125"/>
    </source>
</evidence>
<evidence type="ECO:0000313" key="5">
    <source>
        <dbReference type="EMBL" id="RDC59390.1"/>
    </source>
</evidence>
<comment type="caution">
    <text evidence="5">The sequence shown here is derived from an EMBL/GenBank/DDBJ whole genome shotgun (WGS) entry which is preliminary data.</text>
</comment>
<dbReference type="InterPro" id="IPR036388">
    <property type="entry name" value="WH-like_DNA-bd_sf"/>
</dbReference>
<proteinExistence type="predicted"/>
<reference evidence="5 6" key="1">
    <citation type="submission" date="2018-04" db="EMBL/GenBank/DDBJ databases">
        <title>Altererythrobacter sp. HME9302 genome sequencing and assembly.</title>
        <authorList>
            <person name="Kang H."/>
            <person name="Kim H."/>
            <person name="Joh K."/>
        </authorList>
    </citation>
    <scope>NUCLEOTIDE SEQUENCE [LARGE SCALE GENOMIC DNA]</scope>
    <source>
        <strain evidence="5 6">HME9302</strain>
    </source>
</reference>
<dbReference type="Proteomes" id="UP000253727">
    <property type="component" value="Unassembled WGS sequence"/>
</dbReference>
<dbReference type="CDD" id="cd00090">
    <property type="entry name" value="HTH_ARSR"/>
    <property type="match status" value="1"/>
</dbReference>
<keyword evidence="6" id="KW-1185">Reference proteome</keyword>
<dbReference type="GO" id="GO:0003700">
    <property type="term" value="F:DNA-binding transcription factor activity"/>
    <property type="evidence" value="ECO:0007669"/>
    <property type="project" value="InterPro"/>
</dbReference>
<feature type="domain" description="HTH arsR-type" evidence="4">
    <location>
        <begin position="1"/>
        <end position="91"/>
    </location>
</feature>
<evidence type="ECO:0000259" key="4">
    <source>
        <dbReference type="PROSITE" id="PS50987"/>
    </source>
</evidence>
<dbReference type="InterPro" id="IPR036390">
    <property type="entry name" value="WH_DNA-bd_sf"/>
</dbReference>
<keyword evidence="2" id="KW-0238">DNA-binding</keyword>
<dbReference type="InterPro" id="IPR051011">
    <property type="entry name" value="Metal_resp_trans_reg"/>
</dbReference>
<organism evidence="5 6">
    <name type="scientific">Alteripontixanthobacter maritimus</name>
    <dbReference type="NCBI Taxonomy" id="2161824"/>
    <lineage>
        <taxon>Bacteria</taxon>
        <taxon>Pseudomonadati</taxon>
        <taxon>Pseudomonadota</taxon>
        <taxon>Alphaproteobacteria</taxon>
        <taxon>Sphingomonadales</taxon>
        <taxon>Erythrobacteraceae</taxon>
        <taxon>Alteripontixanthobacter</taxon>
    </lineage>
</organism>
<dbReference type="AlphaFoldDB" id="A0A369Q4M9"/>
<protein>
    <recommendedName>
        <fullName evidence="4">HTH arsR-type domain-containing protein</fullName>
    </recommendedName>
</protein>
<dbReference type="PROSITE" id="PS50987">
    <property type="entry name" value="HTH_ARSR_2"/>
    <property type="match status" value="1"/>
</dbReference>
<dbReference type="PRINTS" id="PR00778">
    <property type="entry name" value="HTHARSR"/>
</dbReference>
<evidence type="ECO:0000256" key="3">
    <source>
        <dbReference type="ARBA" id="ARBA00023163"/>
    </source>
</evidence>
<accession>A0A369Q4M9</accession>
<keyword evidence="1" id="KW-0805">Transcription regulation</keyword>
<dbReference type="SMART" id="SM00418">
    <property type="entry name" value="HTH_ARSR"/>
    <property type="match status" value="1"/>
</dbReference>
<dbReference type="PANTHER" id="PTHR43132:SF2">
    <property type="entry name" value="ARSENICAL RESISTANCE OPERON REPRESSOR ARSR-RELATED"/>
    <property type="match status" value="1"/>
</dbReference>
<dbReference type="PANTHER" id="PTHR43132">
    <property type="entry name" value="ARSENICAL RESISTANCE OPERON REPRESSOR ARSR-RELATED"/>
    <property type="match status" value="1"/>
</dbReference>